<evidence type="ECO:0000313" key="3">
    <source>
        <dbReference type="EMBL" id="MBF4694932.1"/>
    </source>
</evidence>
<comment type="caution">
    <text evidence="3">The sequence shown here is derived from an EMBL/GenBank/DDBJ whole genome shotgun (WGS) entry which is preliminary data.</text>
</comment>
<evidence type="ECO:0000313" key="4">
    <source>
        <dbReference type="Proteomes" id="UP000614200"/>
    </source>
</evidence>
<feature type="domain" description="HTH cro/C1-type" evidence="2">
    <location>
        <begin position="18"/>
        <end position="72"/>
    </location>
</feature>
<dbReference type="RefSeq" id="WP_194703168.1">
    <property type="nucleotide sequence ID" value="NZ_JADKNH010000011.1"/>
</dbReference>
<dbReference type="InterPro" id="IPR001387">
    <property type="entry name" value="Cro/C1-type_HTH"/>
</dbReference>
<gene>
    <name evidence="3" type="ORF">ISU02_17675</name>
</gene>
<dbReference type="Gene3D" id="1.10.260.40">
    <property type="entry name" value="lambda repressor-like DNA-binding domains"/>
    <property type="match status" value="1"/>
</dbReference>
<protein>
    <submittedName>
        <fullName evidence="3">Helix-turn-helix transcriptional regulator</fullName>
    </submittedName>
</protein>
<keyword evidence="1" id="KW-0472">Membrane</keyword>
<proteinExistence type="predicted"/>
<dbReference type="EMBL" id="JADKNH010000011">
    <property type="protein sequence ID" value="MBF4694932.1"/>
    <property type="molecule type" value="Genomic_DNA"/>
</dbReference>
<keyword evidence="4" id="KW-1185">Reference proteome</keyword>
<dbReference type="SMART" id="SM00530">
    <property type="entry name" value="HTH_XRE"/>
    <property type="match status" value="1"/>
</dbReference>
<dbReference type="Pfam" id="PF01381">
    <property type="entry name" value="HTH_3"/>
    <property type="match status" value="1"/>
</dbReference>
<dbReference type="PROSITE" id="PS50943">
    <property type="entry name" value="HTH_CROC1"/>
    <property type="match status" value="1"/>
</dbReference>
<keyword evidence="1" id="KW-0812">Transmembrane</keyword>
<dbReference type="InterPro" id="IPR010982">
    <property type="entry name" value="Lambda_DNA-bd_dom_sf"/>
</dbReference>
<organism evidence="3 4">
    <name type="scientific">Fusibacter ferrireducens</name>
    <dbReference type="NCBI Taxonomy" id="2785058"/>
    <lineage>
        <taxon>Bacteria</taxon>
        <taxon>Bacillati</taxon>
        <taxon>Bacillota</taxon>
        <taxon>Clostridia</taxon>
        <taxon>Eubacteriales</taxon>
        <taxon>Eubacteriales Family XII. Incertae Sedis</taxon>
        <taxon>Fusibacter</taxon>
    </lineage>
</organism>
<evidence type="ECO:0000259" key="2">
    <source>
        <dbReference type="PROSITE" id="PS50943"/>
    </source>
</evidence>
<dbReference type="SUPFAM" id="SSF47413">
    <property type="entry name" value="lambda repressor-like DNA-binding domains"/>
    <property type="match status" value="1"/>
</dbReference>
<name>A0ABR9ZWT7_9FIRM</name>
<accession>A0ABR9ZWT7</accession>
<keyword evidence="1" id="KW-1133">Transmembrane helix</keyword>
<evidence type="ECO:0000256" key="1">
    <source>
        <dbReference type="SAM" id="Phobius"/>
    </source>
</evidence>
<feature type="transmembrane region" description="Helical" evidence="1">
    <location>
        <begin position="131"/>
        <end position="153"/>
    </location>
</feature>
<sequence length="166" mass="17916">MYSKLEKELQIRALQDSLSVIRKIAGWTMEDLGEKIGVTKQTISNLENQKTQMNLTQYIAIRAVFDFEIQNNKCNEILPEIIALLLDKKHEYSEVDQKKIDEATKTISAAAAGGINGAALTSLSGSLLSSIVAGAAIGAPIGPVGMALGSIWLSKILNSKNGKDKK</sequence>
<dbReference type="CDD" id="cd00093">
    <property type="entry name" value="HTH_XRE"/>
    <property type="match status" value="1"/>
</dbReference>
<dbReference type="Proteomes" id="UP000614200">
    <property type="component" value="Unassembled WGS sequence"/>
</dbReference>
<reference evidence="3 4" key="1">
    <citation type="submission" date="2020-11" db="EMBL/GenBank/DDBJ databases">
        <title>Fusibacter basophilias sp. nov.</title>
        <authorList>
            <person name="Qiu D."/>
        </authorList>
    </citation>
    <scope>NUCLEOTIDE SEQUENCE [LARGE SCALE GENOMIC DNA]</scope>
    <source>
        <strain evidence="3 4">Q10-2</strain>
    </source>
</reference>